<dbReference type="GO" id="GO:0016887">
    <property type="term" value="F:ATP hydrolysis activity"/>
    <property type="evidence" value="ECO:0007669"/>
    <property type="project" value="InterPro"/>
</dbReference>
<dbReference type="PROSITE" id="PS00675">
    <property type="entry name" value="SIGMA54_INTERACT_1"/>
    <property type="match status" value="1"/>
</dbReference>
<evidence type="ECO:0000256" key="2">
    <source>
        <dbReference type="ARBA" id="ARBA00022692"/>
    </source>
</evidence>
<dbReference type="Pfam" id="PF00664">
    <property type="entry name" value="ABC_membrane"/>
    <property type="match status" value="1"/>
</dbReference>
<dbReference type="PROSITE" id="PS50893">
    <property type="entry name" value="ABC_TRANSPORTER_2"/>
    <property type="match status" value="1"/>
</dbReference>
<keyword evidence="4 10" id="KW-0067">ATP-binding</keyword>
<reference evidence="10 11" key="1">
    <citation type="submission" date="2017-09" db="EMBL/GenBank/DDBJ databases">
        <title>Large-scale bioinformatics analysis of Bacillus genomes uncovers conserved roles of natural products in bacterial physiology.</title>
        <authorList>
            <consortium name="Agbiome Team Llc"/>
            <person name="Bleich R.M."/>
            <person name="Grubbs K.J."/>
            <person name="Santa Maria K.C."/>
            <person name="Allen S.E."/>
            <person name="Farag S."/>
            <person name="Shank E.A."/>
            <person name="Bowers A."/>
        </authorList>
    </citation>
    <scope>NUCLEOTIDE SEQUENCE [LARGE SCALE GENOMIC DNA]</scope>
    <source>
        <strain evidence="10 11">AFS029792</strain>
    </source>
</reference>
<dbReference type="Gene3D" id="3.40.50.300">
    <property type="entry name" value="P-loop containing nucleotide triphosphate hydrolases"/>
    <property type="match status" value="1"/>
</dbReference>
<dbReference type="InterPro" id="IPR039421">
    <property type="entry name" value="Type_1_exporter"/>
</dbReference>
<protein>
    <submittedName>
        <fullName evidence="10">ABC transporter ATP-binding protein</fullName>
    </submittedName>
</protein>
<dbReference type="GO" id="GO:0005524">
    <property type="term" value="F:ATP binding"/>
    <property type="evidence" value="ECO:0007669"/>
    <property type="project" value="UniProtKB-KW"/>
</dbReference>
<dbReference type="InterPro" id="IPR011527">
    <property type="entry name" value="ABC1_TM_dom"/>
</dbReference>
<comment type="subcellular location">
    <subcellularLocation>
        <location evidence="1">Cell membrane</location>
        <topology evidence="1">Multi-pass membrane protein</topology>
    </subcellularLocation>
</comment>
<feature type="transmembrane region" description="Helical" evidence="7">
    <location>
        <begin position="54"/>
        <end position="78"/>
    </location>
</feature>
<dbReference type="AlphaFoldDB" id="A0A9X7HNJ4"/>
<dbReference type="SUPFAM" id="SSF52540">
    <property type="entry name" value="P-loop containing nucleoside triphosphate hydrolases"/>
    <property type="match status" value="1"/>
</dbReference>
<dbReference type="GO" id="GO:0015421">
    <property type="term" value="F:ABC-type oligopeptide transporter activity"/>
    <property type="evidence" value="ECO:0007669"/>
    <property type="project" value="TreeGrafter"/>
</dbReference>
<evidence type="ECO:0000256" key="3">
    <source>
        <dbReference type="ARBA" id="ARBA00022741"/>
    </source>
</evidence>
<dbReference type="Gene3D" id="1.20.1560.10">
    <property type="entry name" value="ABC transporter type 1, transmembrane domain"/>
    <property type="match status" value="1"/>
</dbReference>
<evidence type="ECO:0000313" key="11">
    <source>
        <dbReference type="Proteomes" id="UP000225135"/>
    </source>
</evidence>
<dbReference type="InterPro" id="IPR036640">
    <property type="entry name" value="ABC1_TM_sf"/>
</dbReference>
<dbReference type="RefSeq" id="WP_016082985.1">
    <property type="nucleotide sequence ID" value="NZ_NUQH01000006.1"/>
</dbReference>
<dbReference type="InterPro" id="IPR017871">
    <property type="entry name" value="ABC_transporter-like_CS"/>
</dbReference>
<sequence length="564" mass="63099">MSVYKRILNPLIHEKILLTLSIFAGFFAAVLNLSRPILLGLIVGELVAKRQNKLILLVSLYALSWVMTWVINIILQYLCTKVSQKILMTLRGQVLGHFLELPLSEIEKVKQGRIEALTTSDLPAWTNLYGSTLAEIIHSLSQFIGAVIALNHLNTELTIFIIPFLVLSTIIPILMSKKIRNVSRDVQDSTSNALEHLSGIIQGVLDLISFKAQAWGLKRYKKAATEAYKNEIKRTIYQSFLQISGSISEVAAYILVLSVGVTQVFEQKMEVGELVAFLATIEMLFFPVRYAGNLLGSIQYSIAAASRVWEFFDLPKQKKEKIHNDKISLSSVYFGYPNEPKDTLKNINLSINPGELVVIVGESGSGKSSLLKLLAGLYQPSTGSIQYEKAESKVSIAWQDPFLYDSTLIENLCFDNKIPLNVIQEKSELVNVHSIVEKLSEGYEEKVKNNGGNFSGGERKRISLLRALVQNPNVLILDEPTSGLDPKNQQKVWEMIANLDRSVTRIVSTHDIDKINRADKIIVLSKGEIIECGTPNELISKKGVFHKMLQKKADKLIESYRVKV</sequence>
<keyword evidence="5 7" id="KW-1133">Transmembrane helix</keyword>
<dbReference type="InterPro" id="IPR003593">
    <property type="entry name" value="AAA+_ATPase"/>
</dbReference>
<dbReference type="EMBL" id="NUUR01000023">
    <property type="protein sequence ID" value="PHG82962.1"/>
    <property type="molecule type" value="Genomic_DNA"/>
</dbReference>
<evidence type="ECO:0000256" key="6">
    <source>
        <dbReference type="ARBA" id="ARBA00023136"/>
    </source>
</evidence>
<dbReference type="InterPro" id="IPR027417">
    <property type="entry name" value="P-loop_NTPase"/>
</dbReference>
<feature type="domain" description="ABC transporter" evidence="8">
    <location>
        <begin position="327"/>
        <end position="551"/>
    </location>
</feature>
<evidence type="ECO:0000256" key="7">
    <source>
        <dbReference type="SAM" id="Phobius"/>
    </source>
</evidence>
<dbReference type="PANTHER" id="PTHR43394:SF1">
    <property type="entry name" value="ATP-BINDING CASSETTE SUB-FAMILY B MEMBER 10, MITOCHONDRIAL"/>
    <property type="match status" value="1"/>
</dbReference>
<dbReference type="PROSITE" id="PS50929">
    <property type="entry name" value="ABC_TM1F"/>
    <property type="match status" value="1"/>
</dbReference>
<feature type="transmembrane region" description="Helical" evidence="7">
    <location>
        <begin position="16"/>
        <end position="33"/>
    </location>
</feature>
<dbReference type="Proteomes" id="UP000225135">
    <property type="component" value="Unassembled WGS sequence"/>
</dbReference>
<keyword evidence="3" id="KW-0547">Nucleotide-binding</keyword>
<evidence type="ECO:0000256" key="4">
    <source>
        <dbReference type="ARBA" id="ARBA00022840"/>
    </source>
</evidence>
<dbReference type="InterPro" id="IPR025662">
    <property type="entry name" value="Sigma_54_int_dom_ATP-bd_1"/>
</dbReference>
<dbReference type="PROSITE" id="PS00211">
    <property type="entry name" value="ABC_TRANSPORTER_1"/>
    <property type="match status" value="1"/>
</dbReference>
<gene>
    <name evidence="10" type="ORF">COI69_09200</name>
</gene>
<organism evidence="10 11">
    <name type="scientific">Bacillus cereus</name>
    <dbReference type="NCBI Taxonomy" id="1396"/>
    <lineage>
        <taxon>Bacteria</taxon>
        <taxon>Bacillati</taxon>
        <taxon>Bacillota</taxon>
        <taxon>Bacilli</taxon>
        <taxon>Bacillales</taxon>
        <taxon>Bacillaceae</taxon>
        <taxon>Bacillus</taxon>
        <taxon>Bacillus cereus group</taxon>
    </lineage>
</organism>
<evidence type="ECO:0000259" key="9">
    <source>
        <dbReference type="PROSITE" id="PS50929"/>
    </source>
</evidence>
<proteinExistence type="predicted"/>
<evidence type="ECO:0000256" key="5">
    <source>
        <dbReference type="ARBA" id="ARBA00022989"/>
    </source>
</evidence>
<dbReference type="SMART" id="SM00382">
    <property type="entry name" value="AAA"/>
    <property type="match status" value="1"/>
</dbReference>
<accession>A0A9X7HNJ4</accession>
<evidence type="ECO:0000259" key="8">
    <source>
        <dbReference type="PROSITE" id="PS50893"/>
    </source>
</evidence>
<keyword evidence="6 7" id="KW-0472">Membrane</keyword>
<dbReference type="PANTHER" id="PTHR43394">
    <property type="entry name" value="ATP-DEPENDENT PERMEASE MDL1, MITOCHONDRIAL"/>
    <property type="match status" value="1"/>
</dbReference>
<name>A0A9X7HNJ4_BACCE</name>
<dbReference type="InterPro" id="IPR003439">
    <property type="entry name" value="ABC_transporter-like_ATP-bd"/>
</dbReference>
<comment type="caution">
    <text evidence="10">The sequence shown here is derived from an EMBL/GenBank/DDBJ whole genome shotgun (WGS) entry which is preliminary data.</text>
</comment>
<evidence type="ECO:0000313" key="10">
    <source>
        <dbReference type="EMBL" id="PHG82962.1"/>
    </source>
</evidence>
<dbReference type="GO" id="GO:0005886">
    <property type="term" value="C:plasma membrane"/>
    <property type="evidence" value="ECO:0007669"/>
    <property type="project" value="UniProtKB-SubCell"/>
</dbReference>
<dbReference type="CDD" id="cd07346">
    <property type="entry name" value="ABC_6TM_exporters"/>
    <property type="match status" value="1"/>
</dbReference>
<dbReference type="Pfam" id="PF00005">
    <property type="entry name" value="ABC_tran"/>
    <property type="match status" value="1"/>
</dbReference>
<dbReference type="SUPFAM" id="SSF90123">
    <property type="entry name" value="ABC transporter transmembrane region"/>
    <property type="match status" value="1"/>
</dbReference>
<feature type="domain" description="ABC transmembrane type-1" evidence="9">
    <location>
        <begin position="20"/>
        <end position="299"/>
    </location>
</feature>
<keyword evidence="2 7" id="KW-0812">Transmembrane</keyword>
<evidence type="ECO:0000256" key="1">
    <source>
        <dbReference type="ARBA" id="ARBA00004651"/>
    </source>
</evidence>
<feature type="transmembrane region" description="Helical" evidence="7">
    <location>
        <begin position="157"/>
        <end position="175"/>
    </location>
</feature>